<organism evidence="2 3">
    <name type="scientific">Anas platyrhynchos platyrhynchos</name>
    <name type="common">Northern mallard</name>
    <dbReference type="NCBI Taxonomy" id="8840"/>
    <lineage>
        <taxon>Eukaryota</taxon>
        <taxon>Metazoa</taxon>
        <taxon>Chordata</taxon>
        <taxon>Craniata</taxon>
        <taxon>Vertebrata</taxon>
        <taxon>Euteleostomi</taxon>
        <taxon>Archelosauria</taxon>
        <taxon>Archosauria</taxon>
        <taxon>Dinosauria</taxon>
        <taxon>Saurischia</taxon>
        <taxon>Theropoda</taxon>
        <taxon>Coelurosauria</taxon>
        <taxon>Aves</taxon>
        <taxon>Neognathae</taxon>
        <taxon>Galloanserae</taxon>
        <taxon>Anseriformes</taxon>
        <taxon>Anatidae</taxon>
        <taxon>Anatinae</taxon>
        <taxon>Anas</taxon>
    </lineage>
</organism>
<keyword evidence="1" id="KW-1133">Transmembrane helix</keyword>
<evidence type="ECO:0000313" key="2">
    <source>
        <dbReference type="Ensembl" id="ENSAPLP00000024468.1"/>
    </source>
</evidence>
<feature type="transmembrane region" description="Helical" evidence="1">
    <location>
        <begin position="40"/>
        <end position="64"/>
    </location>
</feature>
<sequence>ALDHLGRSVLDYFQYIHISLVPGSPELDPLLVLVLDLPLGKGPCAMCSAFLPYCVVCMYVFIYFSEGKGGFFMGLSVRVSNQATVNTRKRVGCSASWTASECYSASSGEPGEGAQDRRKVLSREMEKELIIPLPHPVRPEDTE</sequence>
<dbReference type="Proteomes" id="UP000016666">
    <property type="component" value="Chromosome 2"/>
</dbReference>
<protein>
    <submittedName>
        <fullName evidence="2">Uncharacterized protein</fullName>
    </submittedName>
</protein>
<dbReference type="GeneTree" id="ENSGT00980000199629"/>
<evidence type="ECO:0000256" key="1">
    <source>
        <dbReference type="SAM" id="Phobius"/>
    </source>
</evidence>
<accession>A0A493TFK0</accession>
<evidence type="ECO:0000313" key="3">
    <source>
        <dbReference type="Proteomes" id="UP000016666"/>
    </source>
</evidence>
<proteinExistence type="predicted"/>
<keyword evidence="1" id="KW-0812">Transmembrane</keyword>
<reference evidence="2" key="3">
    <citation type="submission" date="2025-09" db="UniProtKB">
        <authorList>
            <consortium name="Ensembl"/>
        </authorList>
    </citation>
    <scope>IDENTIFICATION</scope>
</reference>
<keyword evidence="1" id="KW-0472">Membrane</keyword>
<reference evidence="2 3" key="1">
    <citation type="submission" date="2017-10" db="EMBL/GenBank/DDBJ databases">
        <title>A new Pekin duck reference genome.</title>
        <authorList>
            <person name="Hou Z.-C."/>
            <person name="Zhou Z.-K."/>
            <person name="Zhu F."/>
            <person name="Hou S.-S."/>
        </authorList>
    </citation>
    <scope>NUCLEOTIDE SEQUENCE [LARGE SCALE GENOMIC DNA]</scope>
</reference>
<dbReference type="STRING" id="8840.ENSAPLP00000024468"/>
<keyword evidence="3" id="KW-1185">Reference proteome</keyword>
<name>A0A493TFK0_ANAPP</name>
<dbReference type="AlphaFoldDB" id="A0A493TFK0"/>
<dbReference type="Ensembl" id="ENSAPLT00000024559.1">
    <property type="protein sequence ID" value="ENSAPLP00000024468.1"/>
    <property type="gene ID" value="ENSAPLG00000026435.1"/>
</dbReference>
<reference evidence="2" key="2">
    <citation type="submission" date="2025-08" db="UniProtKB">
        <authorList>
            <consortium name="Ensembl"/>
        </authorList>
    </citation>
    <scope>IDENTIFICATION</scope>
</reference>